<evidence type="ECO:0000313" key="3">
    <source>
        <dbReference type="Proteomes" id="UP000423156"/>
    </source>
</evidence>
<name>A0AA90UP12_9BACT</name>
<protein>
    <recommendedName>
        <fullName evidence="4">PcfK-like protein</fullName>
    </recommendedName>
</protein>
<proteinExistence type="predicted"/>
<dbReference type="AlphaFoldDB" id="A0AA90UP12"/>
<comment type="caution">
    <text evidence="2">The sequence shown here is derived from an EMBL/GenBank/DDBJ whole genome shotgun (WGS) entry which is preliminary data.</text>
</comment>
<organism evidence="2 3">
    <name type="scientific">Segatella copri</name>
    <dbReference type="NCBI Taxonomy" id="165179"/>
    <lineage>
        <taxon>Bacteria</taxon>
        <taxon>Pseudomonadati</taxon>
        <taxon>Bacteroidota</taxon>
        <taxon>Bacteroidia</taxon>
        <taxon>Bacteroidales</taxon>
        <taxon>Prevotellaceae</taxon>
        <taxon>Segatella</taxon>
    </lineage>
</organism>
<evidence type="ECO:0008006" key="4">
    <source>
        <dbReference type="Google" id="ProtNLM"/>
    </source>
</evidence>
<reference evidence="3" key="1">
    <citation type="submission" date="2019-09" db="EMBL/GenBank/DDBJ databases">
        <title>Distinct polysaccharide growth profiles of human intestinal Prevotella copri isolates.</title>
        <authorList>
            <person name="Fehlner-Peach H."/>
            <person name="Magnabosco C."/>
            <person name="Raghavan V."/>
            <person name="Scher J.U."/>
            <person name="Tett A."/>
            <person name="Cox L.M."/>
            <person name="Gottsegen C."/>
            <person name="Watters A."/>
            <person name="Wiltshire- Gordon J.D."/>
            <person name="Segata N."/>
            <person name="Bonneau R."/>
            <person name="Littman D.R."/>
        </authorList>
    </citation>
    <scope>NUCLEOTIDE SEQUENCE [LARGE SCALE GENOMIC DNA]</scope>
    <source>
        <strain evidence="3">BU41712</strain>
    </source>
</reference>
<dbReference type="Pfam" id="PF14058">
    <property type="entry name" value="PcfK"/>
    <property type="match status" value="1"/>
</dbReference>
<keyword evidence="1" id="KW-0175">Coiled coil</keyword>
<dbReference type="EMBL" id="VZBZ01000014">
    <property type="protein sequence ID" value="MQN76732.1"/>
    <property type="molecule type" value="Genomic_DNA"/>
</dbReference>
<evidence type="ECO:0000256" key="1">
    <source>
        <dbReference type="SAM" id="Coils"/>
    </source>
</evidence>
<gene>
    <name evidence="2" type="ORF">F7D71_02380</name>
</gene>
<dbReference type="Proteomes" id="UP000423156">
    <property type="component" value="Unassembled WGS sequence"/>
</dbReference>
<dbReference type="InterPro" id="IPR025624">
    <property type="entry name" value="PcfK"/>
</dbReference>
<sequence>MKGSETFKKVIKAYLDKRAAEDELFAKDYAKPGKNIDDCCDFIISEVKKSGRQGFDDDEIYGIAIHYYNEEEVSFTKNQNCTIVTNLSDQTKENLEKKAEEEFKQAKIIELQKKESAEKERLKKKAEALRKKDAEIGQLSLFDF</sequence>
<feature type="coiled-coil region" evidence="1">
    <location>
        <begin position="92"/>
        <end position="132"/>
    </location>
</feature>
<evidence type="ECO:0000313" key="2">
    <source>
        <dbReference type="EMBL" id="MQN76732.1"/>
    </source>
</evidence>
<accession>A0AA90UP12</accession>
<dbReference type="RefSeq" id="WP_153091806.1">
    <property type="nucleotide sequence ID" value="NZ_VZBZ01000014.1"/>
</dbReference>